<organism evidence="4 5">
    <name type="scientific">Geosporobacter subterraneus DSM 17957</name>
    <dbReference type="NCBI Taxonomy" id="1121919"/>
    <lineage>
        <taxon>Bacteria</taxon>
        <taxon>Bacillati</taxon>
        <taxon>Bacillota</taxon>
        <taxon>Clostridia</taxon>
        <taxon>Peptostreptococcales</taxon>
        <taxon>Thermotaleaceae</taxon>
        <taxon>Geosporobacter</taxon>
    </lineage>
</organism>
<dbReference type="Gene3D" id="3.40.50.300">
    <property type="entry name" value="P-loop containing nucleotide triphosphate hydrolases"/>
    <property type="match status" value="1"/>
</dbReference>
<proteinExistence type="predicted"/>
<dbReference type="GO" id="GO:0005524">
    <property type="term" value="F:ATP binding"/>
    <property type="evidence" value="ECO:0007669"/>
    <property type="project" value="UniProtKB-KW"/>
</dbReference>
<keyword evidence="5" id="KW-1185">Reference proteome</keyword>
<reference evidence="5" key="1">
    <citation type="submission" date="2016-11" db="EMBL/GenBank/DDBJ databases">
        <authorList>
            <person name="Varghese N."/>
            <person name="Submissions S."/>
        </authorList>
    </citation>
    <scope>NUCLEOTIDE SEQUENCE [LARGE SCALE GENOMIC DNA]</scope>
    <source>
        <strain evidence="5">DSM 17957</strain>
    </source>
</reference>
<dbReference type="PANTHER" id="PTHR20953:SF3">
    <property type="entry name" value="P-LOOP CONTAINING NUCLEOSIDE TRIPHOSPHATE HYDROLASES SUPERFAMILY PROTEIN"/>
    <property type="match status" value="1"/>
</dbReference>
<dbReference type="SUPFAM" id="SSF52540">
    <property type="entry name" value="P-loop containing nucleoside triphosphate hydrolases"/>
    <property type="match status" value="1"/>
</dbReference>
<keyword evidence="2" id="KW-0067">ATP-binding</keyword>
<dbReference type="STRING" id="1121919.SAMN02745975_00136"/>
<name>A0A1M6C286_9FIRM</name>
<feature type="domain" description="AAA+ ATPase" evidence="3">
    <location>
        <begin position="167"/>
        <end position="316"/>
    </location>
</feature>
<dbReference type="Proteomes" id="UP000184536">
    <property type="component" value="Unassembled WGS sequence"/>
</dbReference>
<gene>
    <name evidence="4" type="ORF">SAMN02745975_00136</name>
</gene>
<dbReference type="NCBIfam" id="TIGR02858">
    <property type="entry name" value="spore_III_AA"/>
    <property type="match status" value="1"/>
</dbReference>
<dbReference type="EMBL" id="FQZV01000003">
    <property type="protein sequence ID" value="SHI55137.1"/>
    <property type="molecule type" value="Genomic_DNA"/>
</dbReference>
<dbReference type="SMART" id="SM00382">
    <property type="entry name" value="AAA"/>
    <property type="match status" value="1"/>
</dbReference>
<dbReference type="RefSeq" id="WP_110939452.1">
    <property type="nucleotide sequence ID" value="NZ_FQZV01000003.1"/>
</dbReference>
<evidence type="ECO:0000256" key="1">
    <source>
        <dbReference type="ARBA" id="ARBA00022741"/>
    </source>
</evidence>
<dbReference type="PANTHER" id="PTHR20953">
    <property type="entry name" value="KINASE-RELATED"/>
    <property type="match status" value="1"/>
</dbReference>
<keyword evidence="1" id="KW-0547">Nucleotide-binding</keyword>
<dbReference type="InterPro" id="IPR045735">
    <property type="entry name" value="Spore_III_AA_AAA+_ATPase"/>
</dbReference>
<dbReference type="InterPro" id="IPR014217">
    <property type="entry name" value="Spore_III_AA"/>
</dbReference>
<sequence>MNHAKDKNFVSRREHKQLRKEVLDILPIHLRGIFEQFPPEYADAVEEIRLRGERPLCVSMRNRDYYIDGRGMPLSHPAGAYQVKKEDIEKAFHLLTDYSVYALEEEIRNGFITIKGGHRVGLSGRVVLNGSSIRTMKEISGLNIRISKQKLGVSDPIMKYLVQGTRQVYHTLIVSPPQCGKTTLLRDIIRNVSNGMESLNFQGLKVGVVDERSEICGSYQGIPQNDVGIRTDVLDACPKADGIMMLIRSMSPQVIATDEVGKHEDVNAVEEALHAGIKLLTTVHGSSLEEIRKRPYLRGILEMGVFERIILLSNLPRVGTIQAILDGSRQEPIYKYAAVREGEFIGD</sequence>
<evidence type="ECO:0000313" key="4">
    <source>
        <dbReference type="EMBL" id="SHI55137.1"/>
    </source>
</evidence>
<evidence type="ECO:0000259" key="3">
    <source>
        <dbReference type="SMART" id="SM00382"/>
    </source>
</evidence>
<dbReference type="Pfam" id="PF19568">
    <property type="entry name" value="Spore_III_AA"/>
    <property type="match status" value="1"/>
</dbReference>
<dbReference type="InterPro" id="IPR027417">
    <property type="entry name" value="P-loop_NTPase"/>
</dbReference>
<evidence type="ECO:0000313" key="5">
    <source>
        <dbReference type="Proteomes" id="UP000184536"/>
    </source>
</evidence>
<evidence type="ECO:0000256" key="2">
    <source>
        <dbReference type="ARBA" id="ARBA00022840"/>
    </source>
</evidence>
<protein>
    <submittedName>
        <fullName evidence="4">Stage III sporulation protein AA</fullName>
    </submittedName>
</protein>
<dbReference type="OrthoDB" id="9768243at2"/>
<dbReference type="AlphaFoldDB" id="A0A1M6C286"/>
<accession>A0A1M6C286</accession>
<dbReference type="InterPro" id="IPR003593">
    <property type="entry name" value="AAA+_ATPase"/>
</dbReference>